<name>A0A8H9I7N4_9GAMM</name>
<gene>
    <name evidence="1" type="ORF">GCM10007157_31820</name>
</gene>
<dbReference type="Proteomes" id="UP000623776">
    <property type="component" value="Unassembled WGS sequence"/>
</dbReference>
<sequence length="52" mass="5687">MLPAHHSVAKRLPALCPAMALIMLPRVQPRLSHIGISVEIPLSIEISRVILP</sequence>
<protein>
    <submittedName>
        <fullName evidence="1">Uncharacterized protein</fullName>
    </submittedName>
</protein>
<dbReference type="AlphaFoldDB" id="A0A8H9I7N4"/>
<accession>A0A8H9I7N4</accession>
<proteinExistence type="predicted"/>
<dbReference type="EMBL" id="BMXN01000027">
    <property type="protein sequence ID" value="GGW38320.1"/>
    <property type="molecule type" value="Genomic_DNA"/>
</dbReference>
<comment type="caution">
    <text evidence="1">The sequence shown here is derived from an EMBL/GenBank/DDBJ whole genome shotgun (WGS) entry which is preliminary data.</text>
</comment>
<evidence type="ECO:0000313" key="1">
    <source>
        <dbReference type="EMBL" id="GGW38320.1"/>
    </source>
</evidence>
<evidence type="ECO:0000313" key="2">
    <source>
        <dbReference type="Proteomes" id="UP000623776"/>
    </source>
</evidence>
<keyword evidence="2" id="KW-1185">Reference proteome</keyword>
<organism evidence="1 2">
    <name type="scientific">Vreelandella hamiltonii</name>
    <dbReference type="NCBI Taxonomy" id="502829"/>
    <lineage>
        <taxon>Bacteria</taxon>
        <taxon>Pseudomonadati</taxon>
        <taxon>Pseudomonadota</taxon>
        <taxon>Gammaproteobacteria</taxon>
        <taxon>Oceanospirillales</taxon>
        <taxon>Halomonadaceae</taxon>
        <taxon>Vreelandella</taxon>
    </lineage>
</organism>
<reference evidence="2" key="1">
    <citation type="journal article" date="2019" name="Int. J. Syst. Evol. Microbiol.">
        <title>The Global Catalogue of Microorganisms (GCM) 10K type strain sequencing project: providing services to taxonomists for standard genome sequencing and annotation.</title>
        <authorList>
            <consortium name="The Broad Institute Genomics Platform"/>
            <consortium name="The Broad Institute Genome Sequencing Center for Infectious Disease"/>
            <person name="Wu L."/>
            <person name="Ma J."/>
        </authorList>
    </citation>
    <scope>NUCLEOTIDE SEQUENCE [LARGE SCALE GENOMIC DNA]</scope>
    <source>
        <strain evidence="2">KCTC 22154</strain>
    </source>
</reference>